<dbReference type="Pfam" id="PF07992">
    <property type="entry name" value="Pyr_redox_2"/>
    <property type="match status" value="1"/>
</dbReference>
<comment type="similarity">
    <text evidence="1">Belongs to the class-I pyridine nucleotide-disulfide oxidoreductase family.</text>
</comment>
<dbReference type="Gene3D" id="3.50.50.60">
    <property type="entry name" value="FAD/NAD(P)-binding domain"/>
    <property type="match status" value="2"/>
</dbReference>
<evidence type="ECO:0000256" key="6">
    <source>
        <dbReference type="PIRSR" id="PIRSR000350-4"/>
    </source>
</evidence>
<dbReference type="InterPro" id="IPR023753">
    <property type="entry name" value="FAD/NAD-binding_dom"/>
</dbReference>
<dbReference type="PANTHER" id="PTHR43014">
    <property type="entry name" value="MERCURIC REDUCTASE"/>
    <property type="match status" value="1"/>
</dbReference>
<gene>
    <name evidence="9" type="ORF">SAMN04487974_12058</name>
</gene>
<feature type="binding site" evidence="5">
    <location>
        <position position="267"/>
    </location>
    <ligand>
        <name>NAD(+)</name>
        <dbReference type="ChEBI" id="CHEBI:57540"/>
    </ligand>
</feature>
<dbReference type="InterPro" id="IPR001100">
    <property type="entry name" value="Pyr_nuc-diS_OxRdtase"/>
</dbReference>
<dbReference type="NCBIfam" id="NF004992">
    <property type="entry name" value="PRK06370.1-4"/>
    <property type="match status" value="1"/>
</dbReference>
<feature type="binding site" evidence="5">
    <location>
        <position position="308"/>
    </location>
    <ligand>
        <name>FAD</name>
        <dbReference type="ChEBI" id="CHEBI:57692"/>
    </ligand>
</feature>
<name>A0A1G7ZJJ0_9HYPH</name>
<evidence type="ECO:0000256" key="3">
    <source>
        <dbReference type="ARBA" id="ARBA00022827"/>
    </source>
</evidence>
<evidence type="ECO:0000256" key="1">
    <source>
        <dbReference type="ARBA" id="ARBA00007532"/>
    </source>
</evidence>
<evidence type="ECO:0000256" key="4">
    <source>
        <dbReference type="PIRSR" id="PIRSR000350-2"/>
    </source>
</evidence>
<evidence type="ECO:0000256" key="5">
    <source>
        <dbReference type="PIRSR" id="PIRSR000350-3"/>
    </source>
</evidence>
<organism evidence="9 10">
    <name type="scientific">Pelagibacterium luteolum</name>
    <dbReference type="NCBI Taxonomy" id="440168"/>
    <lineage>
        <taxon>Bacteria</taxon>
        <taxon>Pseudomonadati</taxon>
        <taxon>Pseudomonadota</taxon>
        <taxon>Alphaproteobacteria</taxon>
        <taxon>Hyphomicrobiales</taxon>
        <taxon>Devosiaceae</taxon>
        <taxon>Pelagibacterium</taxon>
    </lineage>
</organism>
<feature type="domain" description="FAD/NAD(P)-binding" evidence="8">
    <location>
        <begin position="6"/>
        <end position="321"/>
    </location>
</feature>
<keyword evidence="3 5" id="KW-0274">FAD</keyword>
<evidence type="ECO:0000259" key="7">
    <source>
        <dbReference type="Pfam" id="PF02852"/>
    </source>
</evidence>
<feature type="binding site" evidence="5">
    <location>
        <begin position="177"/>
        <end position="184"/>
    </location>
    <ligand>
        <name>NAD(+)</name>
        <dbReference type="ChEBI" id="CHEBI:57540"/>
    </ligand>
</feature>
<dbReference type="PIRSF" id="PIRSF000350">
    <property type="entry name" value="Mercury_reductase_MerA"/>
    <property type="match status" value="1"/>
</dbReference>
<dbReference type="InterPro" id="IPR016156">
    <property type="entry name" value="FAD/NAD-linked_Rdtase_dimer_sf"/>
</dbReference>
<dbReference type="PRINTS" id="PR00368">
    <property type="entry name" value="FADPNR"/>
</dbReference>
<keyword evidence="10" id="KW-1185">Reference proteome</keyword>
<dbReference type="GO" id="GO:0050660">
    <property type="term" value="F:flavin adenine dinucleotide binding"/>
    <property type="evidence" value="ECO:0007669"/>
    <property type="project" value="TreeGrafter"/>
</dbReference>
<evidence type="ECO:0000313" key="9">
    <source>
        <dbReference type="EMBL" id="SDH08912.1"/>
    </source>
</evidence>
<dbReference type="GO" id="GO:0003955">
    <property type="term" value="F:NAD(P)H dehydrogenase (quinone) activity"/>
    <property type="evidence" value="ECO:0007669"/>
    <property type="project" value="TreeGrafter"/>
</dbReference>
<keyword evidence="5" id="KW-0520">NAD</keyword>
<dbReference type="AlphaFoldDB" id="A0A1G7ZJJ0"/>
<dbReference type="SUPFAM" id="SSF55424">
    <property type="entry name" value="FAD/NAD-linked reductases, dimerisation (C-terminal) domain"/>
    <property type="match status" value="1"/>
</dbReference>
<dbReference type="InterPro" id="IPR036188">
    <property type="entry name" value="FAD/NAD-bd_sf"/>
</dbReference>
<dbReference type="PANTHER" id="PTHR43014:SF2">
    <property type="entry name" value="MERCURIC REDUCTASE"/>
    <property type="match status" value="1"/>
</dbReference>
<evidence type="ECO:0000256" key="2">
    <source>
        <dbReference type="ARBA" id="ARBA00022630"/>
    </source>
</evidence>
<keyword evidence="5" id="KW-0547">Nucleotide-binding</keyword>
<proteinExistence type="inferred from homology"/>
<dbReference type="Gene3D" id="3.30.390.30">
    <property type="match status" value="1"/>
</dbReference>
<dbReference type="SUPFAM" id="SSF51905">
    <property type="entry name" value="FAD/NAD(P)-binding domain"/>
    <property type="match status" value="1"/>
</dbReference>
<dbReference type="OrthoDB" id="9761158at2"/>
<dbReference type="PRINTS" id="PR00411">
    <property type="entry name" value="PNDRDTASEI"/>
</dbReference>
<dbReference type="Proteomes" id="UP000199495">
    <property type="component" value="Unassembled WGS sequence"/>
</dbReference>
<feature type="binding site" evidence="5">
    <location>
        <position position="51"/>
    </location>
    <ligand>
        <name>FAD</name>
        <dbReference type="ChEBI" id="CHEBI:57692"/>
    </ligand>
</feature>
<keyword evidence="2" id="KW-0285">Flavoprotein</keyword>
<reference evidence="9 10" key="1">
    <citation type="submission" date="2016-10" db="EMBL/GenBank/DDBJ databases">
        <authorList>
            <person name="de Groot N.N."/>
        </authorList>
    </citation>
    <scope>NUCLEOTIDE SEQUENCE [LARGE SCALE GENOMIC DNA]</scope>
    <source>
        <strain evidence="9 10">CGMCC 1.10267</strain>
    </source>
</reference>
<dbReference type="InterPro" id="IPR004099">
    <property type="entry name" value="Pyr_nucl-diS_OxRdtase_dimer"/>
</dbReference>
<dbReference type="RefSeq" id="WP_090599040.1">
    <property type="nucleotide sequence ID" value="NZ_FNCS01000020.1"/>
</dbReference>
<feature type="domain" description="Pyridine nucleotide-disulphide oxidoreductase dimerisation" evidence="7">
    <location>
        <begin position="345"/>
        <end position="447"/>
    </location>
</feature>
<feature type="disulfide bond" description="Redox-active" evidence="6">
    <location>
        <begin position="42"/>
        <end position="47"/>
    </location>
</feature>
<comment type="cofactor">
    <cofactor evidence="5">
        <name>FAD</name>
        <dbReference type="ChEBI" id="CHEBI:57692"/>
    </cofactor>
    <text evidence="5">Binds 1 FAD per subunit.</text>
</comment>
<dbReference type="EMBL" id="FNCS01000020">
    <property type="protein sequence ID" value="SDH08912.1"/>
    <property type="molecule type" value="Genomic_DNA"/>
</dbReference>
<accession>A0A1G7ZJJ0</accession>
<feature type="binding site" evidence="5">
    <location>
        <position position="200"/>
    </location>
    <ligand>
        <name>NAD(+)</name>
        <dbReference type="ChEBI" id="CHEBI:57540"/>
    </ligand>
</feature>
<keyword evidence="9" id="KW-0670">Pyruvate</keyword>
<protein>
    <submittedName>
        <fullName evidence="9">Pyruvate/2-oxoglutarate dehydrogenase complex, dihydrolipoamide dehydrogenase (E3) component</fullName>
    </submittedName>
</protein>
<dbReference type="Pfam" id="PF02852">
    <property type="entry name" value="Pyr_redox_dim"/>
    <property type="match status" value="1"/>
</dbReference>
<sequence>MAERFDAIVVGAGQAGPPLAARLAGKGMRVALVERKLLGGTCVNTGCTPTKAMVASASVAHMARRARDYGIVIGGNVGVDLGAVIRRKDEIVAASRKGLQDWLGGTDNLDVIEGHARFVSAKTLRVGERELTAPQIFLNVGGRAVIPQYPGVEDISPLTNSTILELTETPRHLVVVGGGYIGLEFAQMFARFGSKVTLVERGDRLIKREDKDASETVAKILGDDGVELRLNANCIAFSQTADGPEVRVDCTAGAPSIACSHVLLAVGRRPNTDDLGLDQAGVATDERGYIGTDAQLRTPVEGIWAMGDCNGRGAFTHTAYNDFEVIADALDGGHRSVEARVDAYALYTDPPLGRAGMTIAEAKRAGHKILVGKRAMTRVSRAKEKGESEGYMKVIVDADSDRILGGAIFGVGGDEAVHVLVDAVQTRMTAKELKAIMHIHPTVSELIPTILGELEDA</sequence>
<evidence type="ECO:0000313" key="10">
    <source>
        <dbReference type="Proteomes" id="UP000199495"/>
    </source>
</evidence>
<dbReference type="STRING" id="440168.SAMN04487974_12058"/>
<feature type="active site" description="Proton acceptor" evidence="4">
    <location>
        <position position="440"/>
    </location>
</feature>
<evidence type="ECO:0000259" key="8">
    <source>
        <dbReference type="Pfam" id="PF07992"/>
    </source>
</evidence>